<dbReference type="InterPro" id="IPR032633">
    <property type="entry name" value="ThiJ-like"/>
</dbReference>
<keyword evidence="1" id="KW-0346">Stress response</keyword>
<dbReference type="GO" id="GO:0019243">
    <property type="term" value="P:methylglyoxal catabolic process to D-lactate via S-lactoyl-glutathione"/>
    <property type="evidence" value="ECO:0007669"/>
    <property type="project" value="TreeGrafter"/>
</dbReference>
<dbReference type="Proteomes" id="UP000600026">
    <property type="component" value="Unassembled WGS sequence"/>
</dbReference>
<name>A0A919GUA5_9ACTN</name>
<dbReference type="SUPFAM" id="SSF52317">
    <property type="entry name" value="Class I glutamine amidotransferase-like"/>
    <property type="match status" value="1"/>
</dbReference>
<dbReference type="GO" id="GO:0019172">
    <property type="term" value="F:glyoxalase III activity"/>
    <property type="evidence" value="ECO:0007669"/>
    <property type="project" value="TreeGrafter"/>
</dbReference>
<gene>
    <name evidence="4" type="ORF">Sxan_17090</name>
</gene>
<dbReference type="GO" id="GO:0005737">
    <property type="term" value="C:cytoplasm"/>
    <property type="evidence" value="ECO:0007669"/>
    <property type="project" value="TreeGrafter"/>
</dbReference>
<organism evidence="4 5">
    <name type="scientific">Streptomyces xanthophaeus</name>
    <dbReference type="NCBI Taxonomy" id="67385"/>
    <lineage>
        <taxon>Bacteria</taxon>
        <taxon>Bacillati</taxon>
        <taxon>Actinomycetota</taxon>
        <taxon>Actinomycetes</taxon>
        <taxon>Kitasatosporales</taxon>
        <taxon>Streptomycetaceae</taxon>
        <taxon>Streptomyces</taxon>
    </lineage>
</organism>
<evidence type="ECO:0000256" key="3">
    <source>
        <dbReference type="ARBA" id="ARBA00038493"/>
    </source>
</evidence>
<reference evidence="4" key="1">
    <citation type="submission" date="2020-09" db="EMBL/GenBank/DDBJ databases">
        <title>Whole genome shotgun sequence of Streptomyces xanthophaeus NBRC 12829.</title>
        <authorList>
            <person name="Komaki H."/>
            <person name="Tamura T."/>
        </authorList>
    </citation>
    <scope>NUCLEOTIDE SEQUENCE</scope>
    <source>
        <strain evidence="4">NBRC 12829</strain>
    </source>
</reference>
<dbReference type="PANTHER" id="PTHR48094">
    <property type="entry name" value="PROTEIN/NUCLEIC ACID DEGLYCASE DJ-1-RELATED"/>
    <property type="match status" value="1"/>
</dbReference>
<keyword evidence="2" id="KW-0456">Lyase</keyword>
<accession>A0A919GUA5</accession>
<comment type="similarity">
    <text evidence="3">Belongs to the peptidase C56 family. HSP31-like subfamily.</text>
</comment>
<evidence type="ECO:0000256" key="1">
    <source>
        <dbReference type="ARBA" id="ARBA00023016"/>
    </source>
</evidence>
<dbReference type="InterPro" id="IPR050325">
    <property type="entry name" value="Prot/Nucl_acid_deglycase"/>
</dbReference>
<evidence type="ECO:0008006" key="6">
    <source>
        <dbReference type="Google" id="ProtNLM"/>
    </source>
</evidence>
<dbReference type="InterPro" id="IPR029062">
    <property type="entry name" value="Class_I_gatase-like"/>
</dbReference>
<comment type="caution">
    <text evidence="4">The sequence shown here is derived from an EMBL/GenBank/DDBJ whole genome shotgun (WGS) entry which is preliminary data.</text>
</comment>
<protein>
    <recommendedName>
        <fullName evidence="6">Thiamine biosynthesis protein ThiJ</fullName>
    </recommendedName>
</protein>
<dbReference type="AlphaFoldDB" id="A0A919GUA5"/>
<dbReference type="Pfam" id="PF17124">
    <property type="entry name" value="ThiJ_like"/>
    <property type="match status" value="1"/>
</dbReference>
<dbReference type="PANTHER" id="PTHR48094:SF11">
    <property type="entry name" value="GLUTATHIONE-INDEPENDENT GLYOXALASE HSP31-RELATED"/>
    <property type="match status" value="1"/>
</dbReference>
<keyword evidence="5" id="KW-1185">Reference proteome</keyword>
<dbReference type="Gene3D" id="3.40.50.880">
    <property type="match status" value="1"/>
</dbReference>
<evidence type="ECO:0000256" key="2">
    <source>
        <dbReference type="ARBA" id="ARBA00023239"/>
    </source>
</evidence>
<proteinExistence type="inferred from homology"/>
<dbReference type="EMBL" id="BNEE01000004">
    <property type="protein sequence ID" value="GHI84345.1"/>
    <property type="molecule type" value="Genomic_DNA"/>
</dbReference>
<dbReference type="CDD" id="cd03141">
    <property type="entry name" value="GATase1_Hsp31_like"/>
    <property type="match status" value="1"/>
</dbReference>
<evidence type="ECO:0000313" key="4">
    <source>
        <dbReference type="EMBL" id="GHI84345.1"/>
    </source>
</evidence>
<evidence type="ECO:0000313" key="5">
    <source>
        <dbReference type="Proteomes" id="UP000600026"/>
    </source>
</evidence>
<sequence length="297" mass="32977">MTQAPGTASVGDANDNRRRLEEFVSRKILVIVSEHGYWAEELIGPVSKFDERGYEVIFATPTGKRAHALPPSLDATYIDPPLGRSVTTEENARLGREFEQSSRLDSPLDIEAWVPERPYTSDEGYLRKLEQYHRDLDKLDADIDGYDAILIVGGSGPIADLANNERVHALILAFEKAGKVVAAECYGVACLAFARDWSDRKSIIWGKHVTGHCKEYDYKDGTGFLGTDFNMGPPPYPLEYILRDATGPRGAYHGNFGKPVSVIVDFPFVTGRSTPDSYLTGQKIVEVLEDGLTRYGW</sequence>